<feature type="region of interest" description="Disordered" evidence="1">
    <location>
        <begin position="630"/>
        <end position="652"/>
    </location>
</feature>
<feature type="region of interest" description="Disordered" evidence="1">
    <location>
        <begin position="1"/>
        <end position="159"/>
    </location>
</feature>
<feature type="compositionally biased region" description="Polar residues" evidence="1">
    <location>
        <begin position="977"/>
        <end position="1003"/>
    </location>
</feature>
<reference evidence="3" key="1">
    <citation type="submission" date="2025-08" db="UniProtKB">
        <authorList>
            <consortium name="RefSeq"/>
        </authorList>
    </citation>
    <scope>IDENTIFICATION</scope>
</reference>
<feature type="compositionally biased region" description="Low complexity" evidence="1">
    <location>
        <begin position="1036"/>
        <end position="1047"/>
    </location>
</feature>
<evidence type="ECO:0000256" key="1">
    <source>
        <dbReference type="SAM" id="MobiDB-lite"/>
    </source>
</evidence>
<evidence type="ECO:0000313" key="2">
    <source>
        <dbReference type="Proteomes" id="UP000515125"/>
    </source>
</evidence>
<feature type="compositionally biased region" description="Low complexity" evidence="1">
    <location>
        <begin position="1010"/>
        <end position="1022"/>
    </location>
</feature>
<dbReference type="Gene3D" id="2.120.10.80">
    <property type="entry name" value="Kelch-type beta propeller"/>
    <property type="match status" value="1"/>
</dbReference>
<dbReference type="InterPro" id="IPR015915">
    <property type="entry name" value="Kelch-typ_b-propeller"/>
</dbReference>
<feature type="compositionally biased region" description="Polar residues" evidence="1">
    <location>
        <begin position="1226"/>
        <end position="1238"/>
    </location>
</feature>
<feature type="region of interest" description="Disordered" evidence="1">
    <location>
        <begin position="1382"/>
        <end position="1402"/>
    </location>
</feature>
<sequence length="1402" mass="151624">MEMSDHRSDLVATQHGSLPQSLAAAERKPAEHAHQTCTLPPFLQVSSAQQSMGPPGGVPEDADHSFADQKGQCHEEPDHQKNASSFSLSKSSTDQRHDDADSCTHTDTGKIQSHNSKDDIQKHEQHKRFPKFPPQRDIQKKSTGQSLYKIGGSPGPIFKQRGPQRWDFANCIPVDVSCHSLADDPLAVCSSSDGVLLLVHSHTGVLRLVKCSCHKTVEGLTAASERLDSRLQATCDSKVLLVISGAVPLTKRPQGELGLVNVSGDAIMLVGEAEDLEARKPARLIVHYLGSHKKHQTENTDDVVTISALRKLPVSMHKEAPRPRSFYTVVFDEKRQAIVLFGGAGSPGSGNNSDSFFEGDDTGFLPSTWQTFDDLWRYSILSGQWVQHCRKQPQETPCPSGEAGIFREQDLVSLWPPPVAGHSAATWERRMWVFGGCVQNFMDKSTPPRSAAIAELWCLNLDGGMWKEIHSAGKAPAPRFRHASSVIAGNLLIYGGIDHEGPVSAVESFYAADIADPDSVMWTRVSVLDPLPLPQFFLGATTSRWKDGHTDMGSLLIYGQREVYLICSKTMKRPAQICLSRGRQCKANTSAVEEVYDTTQLEELPDKQENKNSAHQEAAYSVDRLQHDGLLPPVTSTTPAADDAGPSKTKDEALQAVTGTPNRTAPMHAMRDMAGMENSGSRLRLQILATPMHRSAHSATNANSKTIPATTEGTHQGHNFRLDLLRANNTPTWSSTISMQRMRTPIIFRARCRERNRKNKHSVNSRNHRFASAQGYPNNTTTTDSLIRISGPAHIVEQCFKDKRRCPSTGSSNGAHTTYAPDTQISGCLEGSSVSNTHVSDDDLHVNIRSIPATTTDPARPNAATCPNTPRSLSQQQLSILFALAHHATLGSSTGTQKYPVVAGAGADRHASLLHALHWDHRPPDPVARCIATGMTTAEQVITLPVSHPTAAFDPVARNDCRSEKLRACVGSCTAMPQQTRPFNTTSSPRSLRISSQQLSERTTLGDRPSNSLAGSGSSGVSATTFRPLGSLVSTPPSAAPGSCPPGVSTISQYPQRNVDGVDSLMWWVALGSSAERAHYMANATAARSSIASSIHSSASIQSTNTSGVLRSAGIDSVQATAGNSRCNSHVEVMLPGNSPFQTKRHLAASRMYASLMPNILSEDSTAKQSFLPPLPRNLDPKTTEATVAKSLVARRVAPHAFAAESSGEVADGGLPLPRPARKVRNSNPKAQQTNISNRLRGKSGPPTMVKHIEAISCKPAVRPTQARRVSRTSQPVSTKTVRTASIPQHGTTPTYHRTLGSKFRKKMGKADGIAAGLGLASRKAAVPPQNSKKSRMPQLATAALDAYPYSHERLLRRIVGWPCEAIATLLAAKAKAAPQFMHKRSSSSVKPRGMTRKNTPI</sequence>
<keyword evidence="2" id="KW-1185">Reference proteome</keyword>
<dbReference type="SUPFAM" id="SSF117281">
    <property type="entry name" value="Kelch motif"/>
    <property type="match status" value="1"/>
</dbReference>
<feature type="compositionally biased region" description="Basic and acidic residues" evidence="1">
    <location>
        <begin position="61"/>
        <end position="81"/>
    </location>
</feature>
<dbReference type="GeneID" id="34623188"/>
<dbReference type="PANTHER" id="PTHR23244">
    <property type="entry name" value="KELCH REPEAT DOMAIN"/>
    <property type="match status" value="1"/>
</dbReference>
<organism evidence="2 3">
    <name type="scientific">Cyclospora cayetanensis</name>
    <dbReference type="NCBI Taxonomy" id="88456"/>
    <lineage>
        <taxon>Eukaryota</taxon>
        <taxon>Sar</taxon>
        <taxon>Alveolata</taxon>
        <taxon>Apicomplexa</taxon>
        <taxon>Conoidasida</taxon>
        <taxon>Coccidia</taxon>
        <taxon>Eucoccidiorida</taxon>
        <taxon>Eimeriorina</taxon>
        <taxon>Eimeriidae</taxon>
        <taxon>Cyclospora</taxon>
    </lineage>
</organism>
<feature type="compositionally biased region" description="Polar residues" evidence="1">
    <location>
        <begin position="1272"/>
        <end position="1293"/>
    </location>
</feature>
<name>A0A6P6RXT7_9EIME</name>
<feature type="region of interest" description="Disordered" evidence="1">
    <location>
        <begin position="696"/>
        <end position="715"/>
    </location>
</feature>
<accession>A0A6P6RXT7</accession>
<protein>
    <submittedName>
        <fullName evidence="3">Uncharacterized protein LOC34623188</fullName>
    </submittedName>
</protein>
<feature type="region of interest" description="Disordered" evidence="1">
    <location>
        <begin position="1205"/>
        <end position="1247"/>
    </location>
</feature>
<feature type="compositionally biased region" description="Basic and acidic residues" evidence="1">
    <location>
        <begin position="93"/>
        <end position="108"/>
    </location>
</feature>
<gene>
    <name evidence="3" type="primary">LOC34623188</name>
</gene>
<dbReference type="OrthoDB" id="10251809at2759"/>
<feature type="region of interest" description="Disordered" evidence="1">
    <location>
        <begin position="977"/>
        <end position="1052"/>
    </location>
</feature>
<dbReference type="Proteomes" id="UP000515125">
    <property type="component" value="Unplaced"/>
</dbReference>
<proteinExistence type="predicted"/>
<evidence type="ECO:0000313" key="3">
    <source>
        <dbReference type="RefSeq" id="XP_026192683.1"/>
    </source>
</evidence>
<feature type="compositionally biased region" description="Polar residues" evidence="1">
    <location>
        <begin position="697"/>
        <end position="715"/>
    </location>
</feature>
<dbReference type="Pfam" id="PF24681">
    <property type="entry name" value="Kelch_KLHDC2_KLHL20_DRC7"/>
    <property type="match status" value="1"/>
</dbReference>
<dbReference type="RefSeq" id="XP_026192683.1">
    <property type="nucleotide sequence ID" value="XM_026336898.1"/>
</dbReference>
<feature type="compositionally biased region" description="Basic and acidic residues" evidence="1">
    <location>
        <begin position="25"/>
        <end position="34"/>
    </location>
</feature>
<dbReference type="PANTHER" id="PTHR23244:SF471">
    <property type="entry name" value="GUANINE NUCLEOTIDE-BINDING PROTEIN SUBUNIT BETA 1-RELATED"/>
    <property type="match status" value="1"/>
</dbReference>
<feature type="region of interest" description="Disordered" evidence="1">
    <location>
        <begin position="1262"/>
        <end position="1293"/>
    </location>
</feature>